<dbReference type="AlphaFoldDB" id="A0A9P6PK18"/>
<feature type="non-terminal residue" evidence="1">
    <location>
        <position position="63"/>
    </location>
</feature>
<accession>A0A9P6PK18</accession>
<protein>
    <submittedName>
        <fullName evidence="1">Uncharacterized protein</fullName>
    </submittedName>
</protein>
<evidence type="ECO:0000313" key="1">
    <source>
        <dbReference type="EMBL" id="KAG0239659.1"/>
    </source>
</evidence>
<evidence type="ECO:0000313" key="2">
    <source>
        <dbReference type="Proteomes" id="UP000726737"/>
    </source>
</evidence>
<feature type="non-terminal residue" evidence="1">
    <location>
        <position position="1"/>
    </location>
</feature>
<proteinExistence type="predicted"/>
<keyword evidence="2" id="KW-1185">Reference proteome</keyword>
<reference evidence="1" key="1">
    <citation type="journal article" date="2020" name="Fungal Divers.">
        <title>Resolving the Mortierellaceae phylogeny through synthesis of multi-gene phylogenetics and phylogenomics.</title>
        <authorList>
            <person name="Vandepol N."/>
            <person name="Liber J."/>
            <person name="Desiro A."/>
            <person name="Na H."/>
            <person name="Kennedy M."/>
            <person name="Barry K."/>
            <person name="Grigoriev I.V."/>
            <person name="Miller A.N."/>
            <person name="O'Donnell K."/>
            <person name="Stajich J.E."/>
            <person name="Bonito G."/>
        </authorList>
    </citation>
    <scope>NUCLEOTIDE SEQUENCE</scope>
    <source>
        <strain evidence="1">KOD948</strain>
    </source>
</reference>
<name>A0A9P6PK18_9FUNG</name>
<sequence length="63" mass="7337">LASVRIMGISPHFLNDLEVIREIIERKSFRVMGEFERCPVRRRVSVEESRNIVKFGDIDVFGS</sequence>
<gene>
    <name evidence="1" type="ORF">BG011_003862</name>
</gene>
<dbReference type="EMBL" id="JAAAJA010002518">
    <property type="protein sequence ID" value="KAG0239659.1"/>
    <property type="molecule type" value="Genomic_DNA"/>
</dbReference>
<organism evidence="1 2">
    <name type="scientific">Mortierella polycephala</name>
    <dbReference type="NCBI Taxonomy" id="41804"/>
    <lineage>
        <taxon>Eukaryota</taxon>
        <taxon>Fungi</taxon>
        <taxon>Fungi incertae sedis</taxon>
        <taxon>Mucoromycota</taxon>
        <taxon>Mortierellomycotina</taxon>
        <taxon>Mortierellomycetes</taxon>
        <taxon>Mortierellales</taxon>
        <taxon>Mortierellaceae</taxon>
        <taxon>Mortierella</taxon>
    </lineage>
</organism>
<dbReference type="Proteomes" id="UP000726737">
    <property type="component" value="Unassembled WGS sequence"/>
</dbReference>
<comment type="caution">
    <text evidence="1">The sequence shown here is derived from an EMBL/GenBank/DDBJ whole genome shotgun (WGS) entry which is preliminary data.</text>
</comment>